<dbReference type="InterPro" id="IPR004799">
    <property type="entry name" value="Periplasmic_diS_OxRdtase_DsbE"/>
</dbReference>
<dbReference type="InterPro" id="IPR050553">
    <property type="entry name" value="Thioredoxin_ResA/DsbE_sf"/>
</dbReference>
<evidence type="ECO:0000313" key="8">
    <source>
        <dbReference type="EMBL" id="MDO6421314.1"/>
    </source>
</evidence>
<evidence type="ECO:0000256" key="4">
    <source>
        <dbReference type="ARBA" id="ARBA00023157"/>
    </source>
</evidence>
<dbReference type="GO" id="GO:0015036">
    <property type="term" value="F:disulfide oxidoreductase activity"/>
    <property type="evidence" value="ECO:0007669"/>
    <property type="project" value="InterPro"/>
</dbReference>
<keyword evidence="6" id="KW-1133">Transmembrane helix</keyword>
<evidence type="ECO:0000256" key="1">
    <source>
        <dbReference type="ARBA" id="ARBA00004383"/>
    </source>
</evidence>
<dbReference type="GO" id="GO:0030288">
    <property type="term" value="C:outer membrane-bounded periplasmic space"/>
    <property type="evidence" value="ECO:0007669"/>
    <property type="project" value="InterPro"/>
</dbReference>
<dbReference type="PROSITE" id="PS00194">
    <property type="entry name" value="THIOREDOXIN_1"/>
    <property type="match status" value="1"/>
</dbReference>
<keyword evidence="3" id="KW-0201">Cytochrome c-type biogenesis</keyword>
<keyword evidence="5" id="KW-0676">Redox-active center</keyword>
<sequence length="180" mass="20207">MERLKLFIPVIVFAFLAVVLMYALIRGDTGHVESALLDKPVPEFSMPSLFDEKPAVSGEEIKGKPYLLNLWGTWCAPCKKEHPELVALSKKGVRIIGVNHKDDKELALKWIEEHQDPYEAIIFDDTGRFGLDLGITGLPETFFVDADGVIRYKHTGPISEYIWNTKLASQWQALQAPAAN</sequence>
<dbReference type="PANTHER" id="PTHR42852">
    <property type="entry name" value="THIOL:DISULFIDE INTERCHANGE PROTEIN DSBE"/>
    <property type="match status" value="1"/>
</dbReference>
<proteinExistence type="inferred from homology"/>
<dbReference type="PANTHER" id="PTHR42852:SF6">
    <property type="entry name" value="THIOL:DISULFIDE INTERCHANGE PROTEIN DSBE"/>
    <property type="match status" value="1"/>
</dbReference>
<reference evidence="8" key="1">
    <citation type="submission" date="2023-07" db="EMBL/GenBank/DDBJ databases">
        <title>Genome content predicts the carbon catabolic preferences of heterotrophic bacteria.</title>
        <authorList>
            <person name="Gralka M."/>
        </authorList>
    </citation>
    <scope>NUCLEOTIDE SEQUENCE</scope>
    <source>
        <strain evidence="8">I3M17_2</strain>
    </source>
</reference>
<feature type="transmembrane region" description="Helical" evidence="6">
    <location>
        <begin position="6"/>
        <end position="25"/>
    </location>
</feature>
<dbReference type="GO" id="GO:0017004">
    <property type="term" value="P:cytochrome complex assembly"/>
    <property type="evidence" value="ECO:0007669"/>
    <property type="project" value="UniProtKB-KW"/>
</dbReference>
<dbReference type="EMBL" id="JAUOPB010000001">
    <property type="protein sequence ID" value="MDO6421314.1"/>
    <property type="molecule type" value="Genomic_DNA"/>
</dbReference>
<dbReference type="Proteomes" id="UP001169760">
    <property type="component" value="Unassembled WGS sequence"/>
</dbReference>
<dbReference type="GO" id="GO:0005886">
    <property type="term" value="C:plasma membrane"/>
    <property type="evidence" value="ECO:0007669"/>
    <property type="project" value="UniProtKB-SubCell"/>
</dbReference>
<evidence type="ECO:0000313" key="9">
    <source>
        <dbReference type="Proteomes" id="UP001169760"/>
    </source>
</evidence>
<dbReference type="NCBIfam" id="TIGR00385">
    <property type="entry name" value="dsbE"/>
    <property type="match status" value="1"/>
</dbReference>
<evidence type="ECO:0000259" key="7">
    <source>
        <dbReference type="PROSITE" id="PS51352"/>
    </source>
</evidence>
<comment type="subcellular location">
    <subcellularLocation>
        <location evidence="1">Cell inner membrane</location>
        <topology evidence="1">Single-pass membrane protein</topology>
        <orientation evidence="1">Periplasmic side</orientation>
    </subcellularLocation>
</comment>
<dbReference type="AlphaFoldDB" id="A0AAW7X1V4"/>
<evidence type="ECO:0000256" key="2">
    <source>
        <dbReference type="ARBA" id="ARBA00007758"/>
    </source>
</evidence>
<gene>
    <name evidence="8" type="ORF">Q4521_02405</name>
</gene>
<protein>
    <submittedName>
        <fullName evidence="8">DsbE family thiol:disulfide interchange protein</fullName>
    </submittedName>
</protein>
<evidence type="ECO:0000256" key="3">
    <source>
        <dbReference type="ARBA" id="ARBA00022748"/>
    </source>
</evidence>
<accession>A0AAW7X1V4</accession>
<comment type="similarity">
    <text evidence="2">Belongs to the thioredoxin family. DsbE subfamily.</text>
</comment>
<keyword evidence="6" id="KW-0472">Membrane</keyword>
<dbReference type="InterPro" id="IPR017937">
    <property type="entry name" value="Thioredoxin_CS"/>
</dbReference>
<dbReference type="RefSeq" id="WP_216063967.1">
    <property type="nucleotide sequence ID" value="NZ_JAHKPP010000027.1"/>
</dbReference>
<organism evidence="8 9">
    <name type="scientific">Saccharophagus degradans</name>
    <dbReference type="NCBI Taxonomy" id="86304"/>
    <lineage>
        <taxon>Bacteria</taxon>
        <taxon>Pseudomonadati</taxon>
        <taxon>Pseudomonadota</taxon>
        <taxon>Gammaproteobacteria</taxon>
        <taxon>Cellvibrionales</taxon>
        <taxon>Cellvibrionaceae</taxon>
        <taxon>Saccharophagus</taxon>
    </lineage>
</organism>
<name>A0AAW7X1V4_9GAMM</name>
<comment type="caution">
    <text evidence="8">The sequence shown here is derived from an EMBL/GenBank/DDBJ whole genome shotgun (WGS) entry which is preliminary data.</text>
</comment>
<dbReference type="Pfam" id="PF08534">
    <property type="entry name" value="Redoxin"/>
    <property type="match status" value="1"/>
</dbReference>
<dbReference type="CDD" id="cd03010">
    <property type="entry name" value="TlpA_like_DsbE"/>
    <property type="match status" value="1"/>
</dbReference>
<dbReference type="PROSITE" id="PS51352">
    <property type="entry name" value="THIOREDOXIN_2"/>
    <property type="match status" value="1"/>
</dbReference>
<feature type="domain" description="Thioredoxin" evidence="7">
    <location>
        <begin position="35"/>
        <end position="173"/>
    </location>
</feature>
<dbReference type="InterPro" id="IPR013740">
    <property type="entry name" value="Redoxin"/>
</dbReference>
<evidence type="ECO:0000256" key="6">
    <source>
        <dbReference type="SAM" id="Phobius"/>
    </source>
</evidence>
<evidence type="ECO:0000256" key="5">
    <source>
        <dbReference type="ARBA" id="ARBA00023284"/>
    </source>
</evidence>
<keyword evidence="6" id="KW-0812">Transmembrane</keyword>
<dbReference type="InterPro" id="IPR013766">
    <property type="entry name" value="Thioredoxin_domain"/>
</dbReference>
<keyword evidence="4" id="KW-1015">Disulfide bond</keyword>